<dbReference type="EMBL" id="JABBWD010000002">
    <property type="protein sequence ID" value="KAG1782971.1"/>
    <property type="molecule type" value="Genomic_DNA"/>
</dbReference>
<accession>A0A9P7D8Z9</accession>
<name>A0A9P7D8Z9_9AGAM</name>
<evidence type="ECO:0000313" key="2">
    <source>
        <dbReference type="Proteomes" id="UP000714275"/>
    </source>
</evidence>
<dbReference type="Proteomes" id="UP000714275">
    <property type="component" value="Unassembled WGS sequence"/>
</dbReference>
<sequence>MCFLHLSQNNLTFQSIIMPFLCSSSQAHSACSYYCAPLGAISSAVCNVFSSDDMSCVLGVRAHQSSSLTAISLSSRTIIIVCCYFYMAKCQISPHLHYHFIQWFGLASKHSVELGTHMLCLHT</sequence>
<proteinExistence type="predicted"/>
<organism evidence="1 2">
    <name type="scientific">Suillus placidus</name>
    <dbReference type="NCBI Taxonomy" id="48579"/>
    <lineage>
        <taxon>Eukaryota</taxon>
        <taxon>Fungi</taxon>
        <taxon>Dikarya</taxon>
        <taxon>Basidiomycota</taxon>
        <taxon>Agaricomycotina</taxon>
        <taxon>Agaricomycetes</taxon>
        <taxon>Agaricomycetidae</taxon>
        <taxon>Boletales</taxon>
        <taxon>Suillineae</taxon>
        <taxon>Suillaceae</taxon>
        <taxon>Suillus</taxon>
    </lineage>
</organism>
<dbReference type="OrthoDB" id="10338133at2759"/>
<evidence type="ECO:0000313" key="1">
    <source>
        <dbReference type="EMBL" id="KAG1782971.1"/>
    </source>
</evidence>
<reference evidence="1" key="1">
    <citation type="journal article" date="2020" name="New Phytol.">
        <title>Comparative genomics reveals dynamic genome evolution in host specialist ectomycorrhizal fungi.</title>
        <authorList>
            <person name="Lofgren L.A."/>
            <person name="Nguyen N.H."/>
            <person name="Vilgalys R."/>
            <person name="Ruytinx J."/>
            <person name="Liao H.L."/>
            <person name="Branco S."/>
            <person name="Kuo A."/>
            <person name="LaButti K."/>
            <person name="Lipzen A."/>
            <person name="Andreopoulos W."/>
            <person name="Pangilinan J."/>
            <person name="Riley R."/>
            <person name="Hundley H."/>
            <person name="Na H."/>
            <person name="Barry K."/>
            <person name="Grigoriev I.V."/>
            <person name="Stajich J.E."/>
            <person name="Kennedy P.G."/>
        </authorList>
    </citation>
    <scope>NUCLEOTIDE SEQUENCE</scope>
    <source>
        <strain evidence="1">DOB743</strain>
    </source>
</reference>
<comment type="caution">
    <text evidence="1">The sequence shown here is derived from an EMBL/GenBank/DDBJ whole genome shotgun (WGS) entry which is preliminary data.</text>
</comment>
<protein>
    <submittedName>
        <fullName evidence="1">Uncharacterized protein</fullName>
    </submittedName>
</protein>
<keyword evidence="2" id="KW-1185">Reference proteome</keyword>
<gene>
    <name evidence="1" type="ORF">EV702DRAFT_235132</name>
</gene>
<dbReference type="AlphaFoldDB" id="A0A9P7D8Z9"/>